<dbReference type="PANTHER" id="PTHR48100">
    <property type="entry name" value="BROAD-SPECIFICITY PHOSPHATASE YOR283W-RELATED"/>
    <property type="match status" value="1"/>
</dbReference>
<evidence type="ECO:0000256" key="3">
    <source>
        <dbReference type="SAM" id="Phobius"/>
    </source>
</evidence>
<evidence type="ECO:0000256" key="2">
    <source>
        <dbReference type="PIRSR" id="PIRSR613078-2"/>
    </source>
</evidence>
<feature type="active site" description="Tele-phosphohistidine intermediate" evidence="1">
    <location>
        <position position="8"/>
    </location>
</feature>
<dbReference type="GO" id="GO:0005737">
    <property type="term" value="C:cytoplasm"/>
    <property type="evidence" value="ECO:0007669"/>
    <property type="project" value="TreeGrafter"/>
</dbReference>
<keyword evidence="3" id="KW-1133">Transmembrane helix</keyword>
<dbReference type="Pfam" id="PF00300">
    <property type="entry name" value="His_Phos_1"/>
    <property type="match status" value="1"/>
</dbReference>
<name>E7GCS4_9FIRM</name>
<evidence type="ECO:0000313" key="4">
    <source>
        <dbReference type="EMBL" id="EFW04283.1"/>
    </source>
</evidence>
<organism evidence="4 5">
    <name type="scientific">Coprobacillus cateniformis</name>
    <dbReference type="NCBI Taxonomy" id="100884"/>
    <lineage>
        <taxon>Bacteria</taxon>
        <taxon>Bacillati</taxon>
        <taxon>Bacillota</taxon>
        <taxon>Erysipelotrichia</taxon>
        <taxon>Erysipelotrichales</taxon>
        <taxon>Coprobacillaceae</taxon>
        <taxon>Coprobacillus</taxon>
    </lineage>
</organism>
<dbReference type="Proteomes" id="UP000003157">
    <property type="component" value="Unassembled WGS sequence"/>
</dbReference>
<protein>
    <recommendedName>
        <fullName evidence="6">Phosphoglycerate mutase</fullName>
    </recommendedName>
</protein>
<dbReference type="RefSeq" id="WP_008789654.1">
    <property type="nucleotide sequence ID" value="NZ_CALHJH010000086.1"/>
</dbReference>
<dbReference type="InterPro" id="IPR050275">
    <property type="entry name" value="PGM_Phosphatase"/>
</dbReference>
<proteinExistence type="predicted"/>
<dbReference type="GO" id="GO:0016791">
    <property type="term" value="F:phosphatase activity"/>
    <property type="evidence" value="ECO:0007669"/>
    <property type="project" value="TreeGrafter"/>
</dbReference>
<gene>
    <name evidence="4" type="ORF">HMPREF9488_02566</name>
</gene>
<dbReference type="InterPro" id="IPR029033">
    <property type="entry name" value="His_PPase_superfam"/>
</dbReference>
<dbReference type="OrthoDB" id="9781415at2"/>
<dbReference type="AlphaFoldDB" id="E7GCS4"/>
<accession>E7GCS4</accession>
<dbReference type="STRING" id="100884.GCA_000269565_00219"/>
<dbReference type="SUPFAM" id="SSF53254">
    <property type="entry name" value="Phosphoglycerate mutase-like"/>
    <property type="match status" value="1"/>
</dbReference>
<reference evidence="4 5" key="1">
    <citation type="submission" date="2010-12" db="EMBL/GenBank/DDBJ databases">
        <title>The Genome Sequence of Coprobacillus sp. strain 29_1.</title>
        <authorList>
            <consortium name="The Broad Institute Genome Sequencing Platform"/>
            <person name="Earl A."/>
            <person name="Ward D."/>
            <person name="Feldgarden M."/>
            <person name="Gevers D."/>
            <person name="Daigneault M."/>
            <person name="Sibley C.D."/>
            <person name="White A."/>
            <person name="Strauss J."/>
            <person name="Allen-Vercoe E."/>
            <person name="Young S.K."/>
            <person name="Zeng Q."/>
            <person name="Gargeya S."/>
            <person name="Fitzgerald M."/>
            <person name="Haas B."/>
            <person name="Abouelleil A."/>
            <person name="Alvarado L."/>
            <person name="Arachchi H.M."/>
            <person name="Berlin A."/>
            <person name="Brown A."/>
            <person name="Chapman S.B."/>
            <person name="Chen Z."/>
            <person name="Dunbar C."/>
            <person name="Freedman E."/>
            <person name="Gearin G."/>
            <person name="Gellesch M."/>
            <person name="Goldberg J."/>
            <person name="Griggs A."/>
            <person name="Gujja S."/>
            <person name="Heilman E."/>
            <person name="Heiman D."/>
            <person name="Howarth C."/>
            <person name="Larson L."/>
            <person name="Lui A."/>
            <person name="MacDonald P.J.P."/>
            <person name="Mehta T."/>
            <person name="Montmayeur A."/>
            <person name="Murphy C."/>
            <person name="Neiman D."/>
            <person name="Pearson M."/>
            <person name="Priest M."/>
            <person name="Roberts A."/>
            <person name="Saif S."/>
            <person name="Shea T."/>
            <person name="Shenoy N."/>
            <person name="Sisk P."/>
            <person name="Stolte C."/>
            <person name="Sykes S."/>
            <person name="White J."/>
            <person name="Yandava C."/>
            <person name="Nusbaum C."/>
            <person name="Birren B."/>
        </authorList>
    </citation>
    <scope>NUCLEOTIDE SEQUENCE [LARGE SCALE GENOMIC DNA]</scope>
    <source>
        <strain evidence="4 5">29_1</strain>
    </source>
</reference>
<dbReference type="PIRSF" id="PIRSF000709">
    <property type="entry name" value="6PFK_2-Ptase"/>
    <property type="match status" value="1"/>
</dbReference>
<comment type="caution">
    <text evidence="4">The sequence shown here is derived from an EMBL/GenBank/DDBJ whole genome shotgun (WGS) entry which is preliminary data.</text>
</comment>
<evidence type="ECO:0000313" key="5">
    <source>
        <dbReference type="Proteomes" id="UP000003157"/>
    </source>
</evidence>
<dbReference type="CDD" id="cd07067">
    <property type="entry name" value="HP_PGM_like"/>
    <property type="match status" value="1"/>
</dbReference>
<feature type="active site" description="Proton donor/acceptor" evidence="1">
    <location>
        <position position="79"/>
    </location>
</feature>
<dbReference type="InterPro" id="IPR013078">
    <property type="entry name" value="His_Pase_superF_clade-1"/>
</dbReference>
<keyword evidence="3" id="KW-0812">Transmembrane</keyword>
<dbReference type="HOGENOM" id="CLU_033323_9_4_9"/>
<dbReference type="EMBL" id="ADKX01000039">
    <property type="protein sequence ID" value="EFW04283.1"/>
    <property type="molecule type" value="Genomic_DNA"/>
</dbReference>
<dbReference type="Gene3D" id="3.40.50.1240">
    <property type="entry name" value="Phosphoglycerate mutase-like"/>
    <property type="match status" value="1"/>
</dbReference>
<keyword evidence="3" id="KW-0472">Membrane</keyword>
<evidence type="ECO:0000256" key="1">
    <source>
        <dbReference type="PIRSR" id="PIRSR613078-1"/>
    </source>
</evidence>
<feature type="binding site" evidence="2">
    <location>
        <position position="57"/>
    </location>
    <ligand>
        <name>substrate</name>
    </ligand>
</feature>
<feature type="binding site" evidence="2">
    <location>
        <begin position="7"/>
        <end position="14"/>
    </location>
    <ligand>
        <name>substrate</name>
    </ligand>
</feature>
<keyword evidence="5" id="KW-1185">Reference proteome</keyword>
<dbReference type="eggNOG" id="COG0406">
    <property type="taxonomic scope" value="Bacteria"/>
</dbReference>
<sequence length="212" mass="24934">MKIYLTRHSKTAWNQEKRLQGRCDSPLTQEGEENAKALKDYIQTIPFDCIYSSPIPRAYTTARLLFDHKKIILDDRLMEMNFGDFEGRKISDILKSDYELYHNLWHHPEKFTFIPHGESYDDVIERARSFLIDLEKNHSQNSTVMIVTHGMFFIVLLATMLGMKKKDYIKINQKVVEGCSLTLVNLENGKYDLEFYNQHDYLPHVMNTSFAK</sequence>
<feature type="transmembrane region" description="Helical" evidence="3">
    <location>
        <begin position="144"/>
        <end position="163"/>
    </location>
</feature>
<dbReference type="SMART" id="SM00855">
    <property type="entry name" value="PGAM"/>
    <property type="match status" value="1"/>
</dbReference>
<evidence type="ECO:0008006" key="6">
    <source>
        <dbReference type="Google" id="ProtNLM"/>
    </source>
</evidence>
<dbReference type="PANTHER" id="PTHR48100:SF1">
    <property type="entry name" value="HISTIDINE PHOSPHATASE FAMILY PROTEIN-RELATED"/>
    <property type="match status" value="1"/>
</dbReference>